<feature type="region of interest" description="Disordered" evidence="12">
    <location>
        <begin position="412"/>
        <end position="531"/>
    </location>
</feature>
<evidence type="ECO:0000259" key="13">
    <source>
        <dbReference type="PROSITE" id="PS50002"/>
    </source>
</evidence>
<feature type="compositionally biased region" description="Low complexity" evidence="12">
    <location>
        <begin position="275"/>
        <end position="289"/>
    </location>
</feature>
<evidence type="ECO:0000256" key="11">
    <source>
        <dbReference type="PROSITE-ProRule" id="PRU00192"/>
    </source>
</evidence>
<proteinExistence type="inferred from homology"/>
<keyword evidence="10" id="KW-0963">Cytoplasm</keyword>
<dbReference type="SUPFAM" id="SSF50044">
    <property type="entry name" value="SH3-domain"/>
    <property type="match status" value="3"/>
</dbReference>
<dbReference type="GO" id="GO:0003779">
    <property type="term" value="F:actin binding"/>
    <property type="evidence" value="ECO:0007669"/>
    <property type="project" value="UniProtKB-KW"/>
</dbReference>
<dbReference type="InParanoid" id="A0A1C7MZU5"/>
<organism evidence="14 15">
    <name type="scientific">Choanephora cucurbitarum</name>
    <dbReference type="NCBI Taxonomy" id="101091"/>
    <lineage>
        <taxon>Eukaryota</taxon>
        <taxon>Fungi</taxon>
        <taxon>Fungi incertae sedis</taxon>
        <taxon>Mucoromycota</taxon>
        <taxon>Mucoromycotina</taxon>
        <taxon>Mucoromycetes</taxon>
        <taxon>Mucorales</taxon>
        <taxon>Mucorineae</taxon>
        <taxon>Choanephoraceae</taxon>
        <taxon>Choanephoroideae</taxon>
        <taxon>Choanephora</taxon>
    </lineage>
</organism>
<accession>A0A1C7MZU5</accession>
<dbReference type="Pfam" id="PF24081">
    <property type="entry name" value="PH_SLA1"/>
    <property type="match status" value="1"/>
</dbReference>
<dbReference type="GO" id="GO:0006897">
    <property type="term" value="P:endocytosis"/>
    <property type="evidence" value="ECO:0007669"/>
    <property type="project" value="UniProtKB-KW"/>
</dbReference>
<feature type="compositionally biased region" description="Polar residues" evidence="12">
    <location>
        <begin position="923"/>
        <end position="977"/>
    </location>
</feature>
<sequence>MRYVEVCQTLYDYEARTEDELSIKQDDVLYVIEKEDDDWWKAELKQNTEEQGPVGLVPATYLEPIQPIGRVRAEYDYVAQQEEELSFEEGDEMDLLETDDPDWYLVKTSQGHIGLAPSNYVQTVEGYEQPTVAAPPAITAITPPPSVPPSAPPAPVMPQPTGREVIADEAQSWNVHEYDPAKKKKKKGKGSLFIGNGMICYGSETDKASPVQQYHILDVTKYLYDGKILHIEIEGAKQAVLDLQAASKSEAKAILTKIADSTRAAQASNTHLNSPQQQMAAPAAAIATPSTYSEPEEPHHEEEEEEEKEEESNCVPKWGISLYSFDAEGEDELSVQENEQLYVLNYERTDGWWRVQKVDGEIGLVPSSYIQFDEDEDHTTSAAVGAAAVGAAAVAAAGAATGMSRVEDKEEIRRKREEEEHALYQQRIAEEEERERIRRREQEENERRRRQEEEEEERRRRQEEEQKESERRRQAQEAAKRAEAARQKQLEEDYKRKEAERKAALARSSSTKSNRHQDLPKPDPTKVRTWTDRSGTFKVQAQFIDFHNGKLRLHKLNGVKIDVPVEKMCPDDIRWVETHTRQPNTSPDPPTPAMPPRPAQTEKKVNERWDWFDWFMMVGIPMQASLQYASSFKAEKLDDSDIQSLTHKQMKTLGLKETHVQRVQRYIETGKPEPPEEGQQEQDQANQKERELQIAKDEEYARKLQSEIELAEKPQKVKSPASTARPRPSVSAPKDVHPDLLDLIGNQLTSSSDKGKAPESSMASGSNAIGFNDDAWAPRNDSSPLAALVPTKSATSTQPPPPPPPPPQAPPASVPTGPSPEEIQAAEAERKRRQEEEQIQKIQLMALQKQARDQQKQLEELQKLTQQQLELQKQLAMQTGTQQQQQQQQQKMMQIQSQQQQLQQQLAQQPQQLQPSFAPILSPTATTGFESQPTGFQGMQPTGFQGAQPTGFQGAQPTGFQGTQPTGFSHISPTQPYQAAPAGRPRPTPSHRLSTDPSLGQWQPPSQQLVQTNVSSSNTSSPWQGLQPQMTGFPSQSQPIGGYQQPSSASLPPPLNPNASSASAAGQQGEFNSTGVGLQRAQTISAQPTGRHWGNATPANPFGSPTLSPLQAQMTGVQFSTPSPQAFHQSPLQSHQPTGYMQPQMTGFPQQQAPPPPPSAGGSNIFTPQGS</sequence>
<dbReference type="Gene3D" id="2.30.30.40">
    <property type="entry name" value="SH3 Domains"/>
    <property type="match status" value="3"/>
</dbReference>
<feature type="region of interest" description="Disordered" evidence="12">
    <location>
        <begin position="579"/>
        <end position="602"/>
    </location>
</feature>
<feature type="compositionally biased region" description="Pro residues" evidence="12">
    <location>
        <begin position="798"/>
        <end position="813"/>
    </location>
</feature>
<dbReference type="GO" id="GO:0030833">
    <property type="term" value="P:regulation of actin filament polymerization"/>
    <property type="evidence" value="ECO:0007669"/>
    <property type="project" value="TreeGrafter"/>
</dbReference>
<dbReference type="GO" id="GO:0005886">
    <property type="term" value="C:plasma membrane"/>
    <property type="evidence" value="ECO:0007669"/>
    <property type="project" value="UniProtKB-SubCell"/>
</dbReference>
<evidence type="ECO:0000256" key="3">
    <source>
        <dbReference type="ARBA" id="ARBA00004413"/>
    </source>
</evidence>
<evidence type="ECO:0000256" key="5">
    <source>
        <dbReference type="ARBA" id="ARBA00020357"/>
    </source>
</evidence>
<feature type="compositionally biased region" description="Acidic residues" evidence="12">
    <location>
        <begin position="302"/>
        <end position="312"/>
    </location>
</feature>
<feature type="domain" description="SH3" evidence="13">
    <location>
        <begin position="2"/>
        <end position="67"/>
    </location>
</feature>
<keyword evidence="8" id="KW-0967">Endosome</keyword>
<dbReference type="PRINTS" id="PR00452">
    <property type="entry name" value="SH3DOMAIN"/>
</dbReference>
<feature type="region of interest" description="Disordered" evidence="12">
    <location>
        <begin position="267"/>
        <end position="313"/>
    </location>
</feature>
<dbReference type="PANTHER" id="PTHR15735:SF21">
    <property type="entry name" value="PROTEIN NERVOUS WRECK"/>
    <property type="match status" value="1"/>
</dbReference>
<keyword evidence="10" id="KW-0206">Cytoskeleton</keyword>
<evidence type="ECO:0000256" key="1">
    <source>
        <dbReference type="ARBA" id="ARBA00004125"/>
    </source>
</evidence>
<protein>
    <recommendedName>
        <fullName evidence="5">Actin cytoskeleton-regulatory complex protein SLA1</fullName>
    </recommendedName>
</protein>
<reference evidence="14 15" key="1">
    <citation type="submission" date="2016-03" db="EMBL/GenBank/DDBJ databases">
        <title>Choanephora cucurbitarum.</title>
        <authorList>
            <person name="Min B."/>
            <person name="Park H."/>
            <person name="Park J.-H."/>
            <person name="Shin H.-D."/>
            <person name="Choi I.-G."/>
        </authorList>
    </citation>
    <scope>NUCLEOTIDE SEQUENCE [LARGE SCALE GENOMIC DNA]</scope>
    <source>
        <strain evidence="14 15">KUS-F28377</strain>
    </source>
</reference>
<dbReference type="InterPro" id="IPR001452">
    <property type="entry name" value="SH3_domain"/>
</dbReference>
<dbReference type="CDD" id="cd11773">
    <property type="entry name" value="SH3_Sla1p_1"/>
    <property type="match status" value="1"/>
</dbReference>
<dbReference type="InterPro" id="IPR013761">
    <property type="entry name" value="SAM/pointed_sf"/>
</dbReference>
<feature type="region of interest" description="Disordered" evidence="12">
    <location>
        <begin position="669"/>
        <end position="690"/>
    </location>
</feature>
<feature type="compositionally biased region" description="Low complexity" evidence="12">
    <location>
        <begin position="875"/>
        <end position="916"/>
    </location>
</feature>
<dbReference type="CDD" id="cd00174">
    <property type="entry name" value="SH3"/>
    <property type="match status" value="1"/>
</dbReference>
<dbReference type="Proteomes" id="UP000093000">
    <property type="component" value="Unassembled WGS sequence"/>
</dbReference>
<dbReference type="GO" id="GO:0030479">
    <property type="term" value="C:actin cortical patch"/>
    <property type="evidence" value="ECO:0007669"/>
    <property type="project" value="UniProtKB-SubCell"/>
</dbReference>
<dbReference type="OrthoDB" id="5971719at2759"/>
<evidence type="ECO:0000256" key="8">
    <source>
        <dbReference type="ARBA" id="ARBA00022753"/>
    </source>
</evidence>
<dbReference type="InterPro" id="IPR007131">
    <property type="entry name" value="SHD1"/>
</dbReference>
<dbReference type="Pfam" id="PF00018">
    <property type="entry name" value="SH3_1"/>
    <property type="match status" value="2"/>
</dbReference>
<feature type="compositionally biased region" description="Polar residues" evidence="12">
    <location>
        <begin position="1022"/>
        <end position="1039"/>
    </location>
</feature>
<dbReference type="Gene3D" id="1.10.150.50">
    <property type="entry name" value="Transcription Factor, Ets-1"/>
    <property type="match status" value="1"/>
</dbReference>
<feature type="compositionally biased region" description="Basic and acidic residues" evidence="12">
    <location>
        <begin position="827"/>
        <end position="837"/>
    </location>
</feature>
<feature type="domain" description="SH3" evidence="13">
    <location>
        <begin position="314"/>
        <end position="375"/>
    </location>
</feature>
<keyword evidence="9" id="KW-0009">Actin-binding</keyword>
<evidence type="ECO:0000256" key="10">
    <source>
        <dbReference type="ARBA" id="ARBA00023212"/>
    </source>
</evidence>
<dbReference type="GO" id="GO:0010008">
    <property type="term" value="C:endosome membrane"/>
    <property type="evidence" value="ECO:0007669"/>
    <property type="project" value="UniProtKB-SubCell"/>
</dbReference>
<keyword evidence="15" id="KW-1185">Reference proteome</keyword>
<comment type="caution">
    <text evidence="14">The sequence shown here is derived from an EMBL/GenBank/DDBJ whole genome shotgun (WGS) entry which is preliminary data.</text>
</comment>
<dbReference type="Pfam" id="PF14604">
    <property type="entry name" value="SH3_9"/>
    <property type="match status" value="1"/>
</dbReference>
<dbReference type="Gene3D" id="2.30.30.700">
    <property type="entry name" value="SLA1 homology domain 1"/>
    <property type="match status" value="1"/>
</dbReference>
<feature type="non-terminal residue" evidence="14">
    <location>
        <position position="1171"/>
    </location>
</feature>
<dbReference type="PROSITE" id="PS50002">
    <property type="entry name" value="SH3"/>
    <property type="match status" value="3"/>
</dbReference>
<feature type="compositionally biased region" description="Pro residues" evidence="12">
    <location>
        <begin position="586"/>
        <end position="598"/>
    </location>
</feature>
<dbReference type="InterPro" id="IPR035800">
    <property type="entry name" value="Sla1_SH3_1"/>
</dbReference>
<dbReference type="PANTHER" id="PTHR15735">
    <property type="entry name" value="FCH AND DOUBLE SH3 DOMAINS PROTEIN"/>
    <property type="match status" value="1"/>
</dbReference>
<dbReference type="FunCoup" id="A0A1C7MZU5">
    <property type="interactions" value="234"/>
</dbReference>
<feature type="region of interest" description="Disordered" evidence="12">
    <location>
        <begin position="707"/>
        <end position="837"/>
    </location>
</feature>
<gene>
    <name evidence="14" type="primary">sla1_2</name>
    <name evidence="14" type="ORF">A0J61_09607</name>
</gene>
<name>A0A1C7MZU5_9FUNG</name>
<dbReference type="EMBL" id="LUGH01000889">
    <property type="protein sequence ID" value="OBZ82343.1"/>
    <property type="molecule type" value="Genomic_DNA"/>
</dbReference>
<evidence type="ECO:0000256" key="9">
    <source>
        <dbReference type="ARBA" id="ARBA00023203"/>
    </source>
</evidence>
<evidence type="ECO:0000256" key="6">
    <source>
        <dbReference type="ARBA" id="ARBA00022443"/>
    </source>
</evidence>
<feature type="compositionally biased region" description="Polar residues" evidence="12">
    <location>
        <begin position="1103"/>
        <end position="1148"/>
    </location>
</feature>
<feature type="compositionally biased region" description="Low complexity" evidence="12">
    <location>
        <begin position="1010"/>
        <end position="1021"/>
    </location>
</feature>
<comment type="similarity">
    <text evidence="4">Belongs to the SLA1 family.</text>
</comment>
<keyword evidence="7" id="KW-0254">Endocytosis</keyword>
<feature type="compositionally biased region" description="Basic and acidic residues" evidence="12">
    <location>
        <begin position="412"/>
        <end position="422"/>
    </location>
</feature>
<dbReference type="GO" id="GO:0042802">
    <property type="term" value="F:identical protein binding"/>
    <property type="evidence" value="ECO:0007669"/>
    <property type="project" value="InterPro"/>
</dbReference>
<evidence type="ECO:0000256" key="2">
    <source>
        <dbReference type="ARBA" id="ARBA00004134"/>
    </source>
</evidence>
<feature type="domain" description="SH3" evidence="13">
    <location>
        <begin position="68"/>
        <end position="126"/>
    </location>
</feature>
<dbReference type="SMART" id="SM00326">
    <property type="entry name" value="SH3"/>
    <property type="match status" value="3"/>
</dbReference>
<evidence type="ECO:0000313" key="15">
    <source>
        <dbReference type="Proteomes" id="UP000093000"/>
    </source>
</evidence>
<dbReference type="InterPro" id="IPR036028">
    <property type="entry name" value="SH3-like_dom_sf"/>
</dbReference>
<evidence type="ECO:0000256" key="4">
    <source>
        <dbReference type="ARBA" id="ARBA00007948"/>
    </source>
</evidence>
<feature type="compositionally biased region" description="Polar residues" evidence="12">
    <location>
        <begin position="1069"/>
        <end position="1088"/>
    </location>
</feature>
<feature type="compositionally biased region" description="Polar residues" evidence="12">
    <location>
        <begin position="991"/>
        <end position="1009"/>
    </location>
</feature>
<dbReference type="GO" id="GO:0043130">
    <property type="term" value="F:ubiquitin binding"/>
    <property type="evidence" value="ECO:0007669"/>
    <property type="project" value="InterPro"/>
</dbReference>
<evidence type="ECO:0000256" key="7">
    <source>
        <dbReference type="ARBA" id="ARBA00022583"/>
    </source>
</evidence>
<dbReference type="Pfam" id="PF03983">
    <property type="entry name" value="SHD1"/>
    <property type="match status" value="1"/>
</dbReference>
<keyword evidence="6 11" id="KW-0728">SH3 domain</keyword>
<evidence type="ECO:0000313" key="14">
    <source>
        <dbReference type="EMBL" id="OBZ82343.1"/>
    </source>
</evidence>
<comment type="subcellular location">
    <subcellularLocation>
        <location evidence="3">Cell membrane</location>
        <topology evidence="3">Peripheral membrane protein</topology>
        <orientation evidence="3">Cytoplasmic side</orientation>
    </subcellularLocation>
    <subcellularLocation>
        <location evidence="2">Cytoplasm</location>
        <location evidence="2">Cytoskeleton</location>
        <location evidence="2">Actin patch</location>
    </subcellularLocation>
    <subcellularLocation>
        <location evidence="1">Endosome membrane</location>
        <topology evidence="1">Peripheral membrane protein</topology>
        <orientation evidence="1">Cytoplasmic side</orientation>
    </subcellularLocation>
</comment>
<dbReference type="GO" id="GO:0030674">
    <property type="term" value="F:protein-macromolecule adaptor activity"/>
    <property type="evidence" value="ECO:0007669"/>
    <property type="project" value="InterPro"/>
</dbReference>
<evidence type="ECO:0000256" key="12">
    <source>
        <dbReference type="SAM" id="MobiDB-lite"/>
    </source>
</evidence>
<dbReference type="STRING" id="101091.A0A1C7MZU5"/>
<feature type="compositionally biased region" description="Basic and acidic residues" evidence="12">
    <location>
        <begin position="434"/>
        <end position="503"/>
    </location>
</feature>
<feature type="compositionally biased region" description="Basic and acidic residues" evidence="12">
    <location>
        <begin position="515"/>
        <end position="531"/>
    </location>
</feature>
<dbReference type="AlphaFoldDB" id="A0A1C7MZU5"/>
<dbReference type="InterPro" id="IPR056996">
    <property type="entry name" value="PH_SLA1"/>
</dbReference>
<feature type="region of interest" description="Disordered" evidence="12">
    <location>
        <begin position="875"/>
        <end position="1171"/>
    </location>
</feature>